<accession>A0A377I1M6</accession>
<keyword evidence="1" id="KW-0732">Signal</keyword>
<dbReference type="EMBL" id="UGHH01000002">
    <property type="protein sequence ID" value="STO64456.1"/>
    <property type="molecule type" value="Genomic_DNA"/>
</dbReference>
<gene>
    <name evidence="2" type="ORF">NCTC10794_01523</name>
</gene>
<organism evidence="2 3">
    <name type="scientific">Haemophilus parahaemolyticus</name>
    <dbReference type="NCBI Taxonomy" id="735"/>
    <lineage>
        <taxon>Bacteria</taxon>
        <taxon>Pseudomonadati</taxon>
        <taxon>Pseudomonadota</taxon>
        <taxon>Gammaproteobacteria</taxon>
        <taxon>Pasteurellales</taxon>
        <taxon>Pasteurellaceae</taxon>
        <taxon>Haemophilus</taxon>
    </lineage>
</organism>
<feature type="signal peptide" evidence="1">
    <location>
        <begin position="1"/>
        <end position="22"/>
    </location>
</feature>
<evidence type="ECO:0000313" key="3">
    <source>
        <dbReference type="Proteomes" id="UP000254867"/>
    </source>
</evidence>
<proteinExistence type="predicted"/>
<name>A0A377I1M6_HAEPH</name>
<feature type="chain" id="PRO_5016672381" evidence="1">
    <location>
        <begin position="23"/>
        <end position="163"/>
    </location>
</feature>
<reference evidence="2 3" key="1">
    <citation type="submission" date="2018-06" db="EMBL/GenBank/DDBJ databases">
        <authorList>
            <consortium name="Pathogen Informatics"/>
            <person name="Doyle S."/>
        </authorList>
    </citation>
    <scope>NUCLEOTIDE SEQUENCE [LARGE SCALE GENOMIC DNA]</scope>
    <source>
        <strain evidence="2 3">NCTC10794</strain>
    </source>
</reference>
<sequence length="163" mass="18203">MKKTFKAITAAATLLASITSNAQDTHINALEQNATKIHQLAKSDAELSQIFIALEKLTSSIDEVSLGIKAKQLHLDKARLKELTIIRHLLDMNSTLLVTKYEQAIRSEYRQTYRQYASSIRQLDDAMLPAKEKFGLLNVAHIEGLDVSEQELAEINLAAEKRG</sequence>
<dbReference type="RefSeq" id="WP_119222870.1">
    <property type="nucleotide sequence ID" value="NZ_UGHH01000002.1"/>
</dbReference>
<dbReference type="Proteomes" id="UP000254867">
    <property type="component" value="Unassembled WGS sequence"/>
</dbReference>
<evidence type="ECO:0000313" key="2">
    <source>
        <dbReference type="EMBL" id="STO64456.1"/>
    </source>
</evidence>
<dbReference type="AlphaFoldDB" id="A0A377I1M6"/>
<protein>
    <submittedName>
        <fullName evidence="2">Uncharacterized protein</fullName>
    </submittedName>
</protein>
<evidence type="ECO:0000256" key="1">
    <source>
        <dbReference type="SAM" id="SignalP"/>
    </source>
</evidence>